<dbReference type="EMBL" id="MUFB01000021">
    <property type="protein sequence ID" value="OOE83495.1"/>
    <property type="molecule type" value="Genomic_DNA"/>
</dbReference>
<evidence type="ECO:0000313" key="2">
    <source>
        <dbReference type="Proteomes" id="UP000189410"/>
    </source>
</evidence>
<protein>
    <submittedName>
        <fullName evidence="1">Uncharacterized protein</fullName>
    </submittedName>
</protein>
<dbReference type="SUPFAM" id="SSF48452">
    <property type="entry name" value="TPR-like"/>
    <property type="match status" value="1"/>
</dbReference>
<keyword evidence="2" id="KW-1185">Reference proteome</keyword>
<proteinExistence type="predicted"/>
<name>A0ABX3K6Y4_9GAMM</name>
<reference evidence="1 2" key="1">
    <citation type="journal article" date="2017" name="Genome Announc.">
        <title>Draft Genome Sequences of Salinivibrio proteolyticus, Salinivibrio sharmensis, Salinivibrio siamensis, Salinivibrio costicola subsp. alcaliphilus, Salinivibrio costicola subsp. vallismortis, and 29 New Isolates Belonging to the Genus Salinivibrio.</title>
        <authorList>
            <person name="Lopez-Hermoso C."/>
            <person name="de la Haba R.R."/>
            <person name="Sanchez-Porro C."/>
            <person name="Bayliss S.C."/>
            <person name="Feil E.J."/>
            <person name="Ventosa A."/>
        </authorList>
    </citation>
    <scope>NUCLEOTIDE SEQUENCE [LARGE SCALE GENOMIC DNA]</scope>
    <source>
        <strain evidence="1 2">JCM 14472</strain>
    </source>
</reference>
<accession>A0ABX3K6Y4</accession>
<evidence type="ECO:0000313" key="1">
    <source>
        <dbReference type="EMBL" id="OOE83495.1"/>
    </source>
</evidence>
<dbReference type="InterPro" id="IPR011990">
    <property type="entry name" value="TPR-like_helical_dom_sf"/>
</dbReference>
<gene>
    <name evidence="1" type="ORF">BZG73_11595</name>
</gene>
<sequence>MLQVRILLRMGDHLKAQKTLATIDTTALLKRESIRLDGLRAFFYQCTGDVKSFYQAVEKFADADISIDTEYTLLKADALLTEGSIEAARECLEKRINGTQTPESLYKLYNNLAQCDDRFGLREQKLTHLRQAWREWKKRPEPNAIEYLIHNLAIEMVRNSELKNAKELLNEVLSLINQSQPEQILMWHNVVIDTAREAQSVELLKVAYATFEEHFPHWNCTAAQKLTVKITRLRMYFNDGLQSDTKDFVAQIGEIFDELYLLSASEQLSALKEISHNITQVILTNKGQRSVIAELNGLLDRCDSIAIALSDTVKAQLETLPPALVNQRIHWLGLQHYLEKIRIRQSTASFPKQALESLFKCQKESAELHQSKRIHRVAIHAWMIICDEYVAYLDQFFSHKPSWAIDLKEQHQDTAISALYAAEEILNERRVSGGFEEVMVGVAYFYLKLFDDKAAAQYWMSQFDEGNWSLQHYAQRFRDMYAWAKSVTG</sequence>
<dbReference type="Proteomes" id="UP000189410">
    <property type="component" value="Unassembled WGS sequence"/>
</dbReference>
<dbReference type="Gene3D" id="1.25.40.10">
    <property type="entry name" value="Tetratricopeptide repeat domain"/>
    <property type="match status" value="1"/>
</dbReference>
<comment type="caution">
    <text evidence="1">The sequence shown here is derived from an EMBL/GenBank/DDBJ whole genome shotgun (WGS) entry which is preliminary data.</text>
</comment>
<organism evidence="1 2">
    <name type="scientific">Salinivibrio siamensis</name>
    <dbReference type="NCBI Taxonomy" id="414286"/>
    <lineage>
        <taxon>Bacteria</taxon>
        <taxon>Pseudomonadati</taxon>
        <taxon>Pseudomonadota</taxon>
        <taxon>Gammaproteobacteria</taxon>
        <taxon>Vibrionales</taxon>
        <taxon>Vibrionaceae</taxon>
        <taxon>Salinivibrio</taxon>
    </lineage>
</organism>